<feature type="domain" description="COMM" evidence="1">
    <location>
        <begin position="118"/>
        <end position="192"/>
    </location>
</feature>
<dbReference type="EMBL" id="JRES01000903">
    <property type="protein sequence ID" value="KNC27382.1"/>
    <property type="molecule type" value="Genomic_DNA"/>
</dbReference>
<organism evidence="2 3">
    <name type="scientific">Lucilia cuprina</name>
    <name type="common">Green bottle fly</name>
    <name type="synonym">Australian sheep blowfly</name>
    <dbReference type="NCBI Taxonomy" id="7375"/>
    <lineage>
        <taxon>Eukaryota</taxon>
        <taxon>Metazoa</taxon>
        <taxon>Ecdysozoa</taxon>
        <taxon>Arthropoda</taxon>
        <taxon>Hexapoda</taxon>
        <taxon>Insecta</taxon>
        <taxon>Pterygota</taxon>
        <taxon>Neoptera</taxon>
        <taxon>Endopterygota</taxon>
        <taxon>Diptera</taxon>
        <taxon>Brachycera</taxon>
        <taxon>Muscomorpha</taxon>
        <taxon>Oestroidea</taxon>
        <taxon>Calliphoridae</taxon>
        <taxon>Luciliinae</taxon>
        <taxon>Lucilia</taxon>
    </lineage>
</organism>
<comment type="caution">
    <text evidence="2">The sequence shown here is derived from an EMBL/GenBank/DDBJ whole genome shotgun (WGS) entry which is preliminary data.</text>
</comment>
<evidence type="ECO:0000313" key="2">
    <source>
        <dbReference type="EMBL" id="KNC27382.1"/>
    </source>
</evidence>
<dbReference type="Pfam" id="PF21672">
    <property type="entry name" value="COMM_HN"/>
    <property type="match status" value="1"/>
</dbReference>
<dbReference type="STRING" id="7375.A0A0L0C571"/>
<evidence type="ECO:0000259" key="1">
    <source>
        <dbReference type="PROSITE" id="PS51269"/>
    </source>
</evidence>
<sequence length="199" mass="22174">MKFRFCGDGDCPDWVLGEIISTLSVLDANKLKILADLVAKKILGQDFDETEVKSLTSSVSADGKTAVACIHFLLNNAARHNASELVFNEEIQQLGLPKEHAEAMCNVLALHAPAIRQRLIDRAFKINELSSIQHLPSTGDSINCSRFELKVSQELVYGLPQNTTHVVNIDNVQLKVLLEELKYARSVMEKYNNKNLNKV</sequence>
<accession>A0A0L0C571</accession>
<dbReference type="PANTHER" id="PTHR16231">
    <property type="entry name" value="COMM DOMAIN-CONTAINING PROTEIN 4-8 FAMILY MEMBER"/>
    <property type="match status" value="1"/>
</dbReference>
<proteinExistence type="predicted"/>
<dbReference type="InterPro" id="IPR047155">
    <property type="entry name" value="COMMD4/6/7/8"/>
</dbReference>
<dbReference type="OrthoDB" id="284322at2759"/>
<dbReference type="OMA" id="RDCPDWL"/>
<name>A0A0L0C571_LUCCU</name>
<dbReference type="AlphaFoldDB" id="A0A0L0C571"/>
<reference evidence="2 3" key="1">
    <citation type="journal article" date="2015" name="Nat. Commun.">
        <title>Lucilia cuprina genome unlocks parasitic fly biology to underpin future interventions.</title>
        <authorList>
            <person name="Anstead C.A."/>
            <person name="Korhonen P.K."/>
            <person name="Young N.D."/>
            <person name="Hall R.S."/>
            <person name="Jex A.R."/>
            <person name="Murali S.C."/>
            <person name="Hughes D.S."/>
            <person name="Lee S.F."/>
            <person name="Perry T."/>
            <person name="Stroehlein A.J."/>
            <person name="Ansell B.R."/>
            <person name="Breugelmans B."/>
            <person name="Hofmann A."/>
            <person name="Qu J."/>
            <person name="Dugan S."/>
            <person name="Lee S.L."/>
            <person name="Chao H."/>
            <person name="Dinh H."/>
            <person name="Han Y."/>
            <person name="Doddapaneni H.V."/>
            <person name="Worley K.C."/>
            <person name="Muzny D.M."/>
            <person name="Ioannidis P."/>
            <person name="Waterhouse R.M."/>
            <person name="Zdobnov E.M."/>
            <person name="James P.J."/>
            <person name="Bagnall N.H."/>
            <person name="Kotze A.C."/>
            <person name="Gibbs R.A."/>
            <person name="Richards S."/>
            <person name="Batterham P."/>
            <person name="Gasser R.B."/>
        </authorList>
    </citation>
    <scope>NUCLEOTIDE SEQUENCE [LARGE SCALE GENOMIC DNA]</scope>
    <source>
        <strain evidence="2 3">LS</strain>
        <tissue evidence="2">Full body</tissue>
    </source>
</reference>
<dbReference type="PANTHER" id="PTHR16231:SF4">
    <property type="entry name" value="COMM DOMAIN-CONTAINING PROTEIN 4"/>
    <property type="match status" value="1"/>
</dbReference>
<dbReference type="Proteomes" id="UP000037069">
    <property type="component" value="Unassembled WGS sequence"/>
</dbReference>
<evidence type="ECO:0000313" key="3">
    <source>
        <dbReference type="Proteomes" id="UP000037069"/>
    </source>
</evidence>
<keyword evidence="3" id="KW-1185">Reference proteome</keyword>
<protein>
    <recommendedName>
        <fullName evidence="1">COMM domain-containing protein</fullName>
    </recommendedName>
</protein>
<dbReference type="PROSITE" id="PS51269">
    <property type="entry name" value="COMM"/>
    <property type="match status" value="1"/>
</dbReference>
<gene>
    <name evidence="2" type="ORF">FF38_09706</name>
</gene>
<dbReference type="InterPro" id="IPR017920">
    <property type="entry name" value="COMM"/>
</dbReference>